<reference evidence="3 4" key="1">
    <citation type="submission" date="2015-04" db="EMBL/GenBank/DDBJ databases">
        <authorList>
            <person name="Heijne W.H."/>
            <person name="Fedorova N.D."/>
            <person name="Nierman W.C."/>
            <person name="Vollebregt A.W."/>
            <person name="Zhao Z."/>
            <person name="Wu L."/>
            <person name="Kumar M."/>
            <person name="Stam H."/>
            <person name="van den Berg M.A."/>
            <person name="Pel H.J."/>
        </authorList>
    </citation>
    <scope>NUCLEOTIDE SEQUENCE [LARGE SCALE GENOMIC DNA]</scope>
    <source>
        <strain evidence="3 4">CBS 393.64</strain>
    </source>
</reference>
<proteinExistence type="predicted"/>
<evidence type="ECO:0000259" key="2">
    <source>
        <dbReference type="Pfam" id="PF10056"/>
    </source>
</evidence>
<sequence>MAVNKKSSARRGSQAKKSTKRKATKSKSAKSKSASRAKRGRQAVRKTPGKRIQSSTPNAGSTRLPLSVLENLTPDEMRRLFRPRLPATDDPWEEPCLEADPMPEDYVFVPKGDVYITRYCKSHTKDRGMGIRIPKDAYDYVMGMAKRTAEYRAEAVRLRDERALKRARKVLQTQFPAMPEASLEAVLQHAFLKGSGRVGRSTTQTDENKAILAVEAHIRHTHTPYESLLEAGLDRNEARDAVRDTVQAIKDQWAGKSDSATTQATTVSTAKTGKKTRAKK</sequence>
<dbReference type="RefSeq" id="XP_013326408.1">
    <property type="nucleotide sequence ID" value="XM_013470954.1"/>
</dbReference>
<dbReference type="EMBL" id="LASV01000316">
    <property type="protein sequence ID" value="KKA19796.1"/>
    <property type="molecule type" value="Genomic_DNA"/>
</dbReference>
<dbReference type="AlphaFoldDB" id="A0A0F4YPN1"/>
<comment type="caution">
    <text evidence="3">The sequence shown here is derived from an EMBL/GenBank/DDBJ whole genome shotgun (WGS) entry which is preliminary data.</text>
</comment>
<dbReference type="Pfam" id="PF10056">
    <property type="entry name" value="DUF2293"/>
    <property type="match status" value="1"/>
</dbReference>
<feature type="compositionally biased region" description="Basic residues" evidence="1">
    <location>
        <begin position="7"/>
        <end position="49"/>
    </location>
</feature>
<protein>
    <recommendedName>
        <fullName evidence="2">DUF2293 domain-containing protein</fullName>
    </recommendedName>
</protein>
<feature type="compositionally biased region" description="Polar residues" evidence="1">
    <location>
        <begin position="52"/>
        <end position="61"/>
    </location>
</feature>
<dbReference type="GeneID" id="25318533"/>
<evidence type="ECO:0000313" key="4">
    <source>
        <dbReference type="Proteomes" id="UP000053958"/>
    </source>
</evidence>
<gene>
    <name evidence="3" type="ORF">T310_6221</name>
</gene>
<accession>A0A0F4YPN1</accession>
<name>A0A0F4YPN1_RASE3</name>
<evidence type="ECO:0000256" key="1">
    <source>
        <dbReference type="SAM" id="MobiDB-lite"/>
    </source>
</evidence>
<organism evidence="3 4">
    <name type="scientific">Rasamsonia emersonii (strain ATCC 16479 / CBS 393.64 / IMI 116815)</name>
    <dbReference type="NCBI Taxonomy" id="1408163"/>
    <lineage>
        <taxon>Eukaryota</taxon>
        <taxon>Fungi</taxon>
        <taxon>Dikarya</taxon>
        <taxon>Ascomycota</taxon>
        <taxon>Pezizomycotina</taxon>
        <taxon>Eurotiomycetes</taxon>
        <taxon>Eurotiomycetidae</taxon>
        <taxon>Eurotiales</taxon>
        <taxon>Trichocomaceae</taxon>
        <taxon>Rasamsonia</taxon>
    </lineage>
</organism>
<dbReference type="OrthoDB" id="5381833at2759"/>
<feature type="region of interest" description="Disordered" evidence="1">
    <location>
        <begin position="1"/>
        <end position="68"/>
    </location>
</feature>
<keyword evidence="4" id="KW-1185">Reference proteome</keyword>
<feature type="region of interest" description="Disordered" evidence="1">
    <location>
        <begin position="251"/>
        <end position="280"/>
    </location>
</feature>
<feature type="domain" description="DUF2293" evidence="2">
    <location>
        <begin position="171"/>
        <end position="253"/>
    </location>
</feature>
<dbReference type="PANTHER" id="PTHR38113:SF2">
    <property type="entry name" value="DUF2293 DOMAIN-CONTAINING PROTEIN"/>
    <property type="match status" value="1"/>
</dbReference>
<dbReference type="Proteomes" id="UP000053958">
    <property type="component" value="Unassembled WGS sequence"/>
</dbReference>
<evidence type="ECO:0000313" key="3">
    <source>
        <dbReference type="EMBL" id="KKA19796.1"/>
    </source>
</evidence>
<dbReference type="PANTHER" id="PTHR38113">
    <property type="match status" value="1"/>
</dbReference>
<feature type="compositionally biased region" description="Low complexity" evidence="1">
    <location>
        <begin position="257"/>
        <end position="271"/>
    </location>
</feature>
<dbReference type="InterPro" id="IPR018744">
    <property type="entry name" value="DUF2293"/>
</dbReference>